<dbReference type="PANTHER" id="PTHR31744:SF233">
    <property type="entry name" value="NAC DOMAIN-CONTAINING PROTEIN 72-LIKE"/>
    <property type="match status" value="1"/>
</dbReference>
<dbReference type="EMBL" id="CM018031">
    <property type="protein sequence ID" value="KAA8550419.1"/>
    <property type="molecule type" value="Genomic_DNA"/>
</dbReference>
<dbReference type="InterPro" id="IPR036093">
    <property type="entry name" value="NAC_dom_sf"/>
</dbReference>
<evidence type="ECO:0000256" key="2">
    <source>
        <dbReference type="ARBA" id="ARBA00023015"/>
    </source>
</evidence>
<evidence type="ECO:0000256" key="1">
    <source>
        <dbReference type="ARBA" id="ARBA00004123"/>
    </source>
</evidence>
<keyword evidence="9" id="KW-1185">Reference proteome</keyword>
<name>A0A5J5C5G1_9ASTE</name>
<dbReference type="GO" id="GO:0005634">
    <property type="term" value="C:nucleus"/>
    <property type="evidence" value="ECO:0007669"/>
    <property type="project" value="UniProtKB-SubCell"/>
</dbReference>
<dbReference type="InterPro" id="IPR003441">
    <property type="entry name" value="NAC-dom"/>
</dbReference>
<dbReference type="Pfam" id="PF02365">
    <property type="entry name" value="NAM"/>
    <property type="match status" value="1"/>
</dbReference>
<dbReference type="PROSITE" id="PS51005">
    <property type="entry name" value="NAC"/>
    <property type="match status" value="1"/>
</dbReference>
<evidence type="ECO:0000256" key="6">
    <source>
        <dbReference type="SAM" id="MobiDB-lite"/>
    </source>
</evidence>
<reference evidence="8 9" key="1">
    <citation type="submission" date="2019-09" db="EMBL/GenBank/DDBJ databases">
        <title>A chromosome-level genome assembly of the Chinese tupelo Nyssa sinensis.</title>
        <authorList>
            <person name="Yang X."/>
            <person name="Kang M."/>
            <person name="Yang Y."/>
            <person name="Xiong H."/>
            <person name="Wang M."/>
            <person name="Zhang Z."/>
            <person name="Wang Z."/>
            <person name="Wu H."/>
            <person name="Ma T."/>
            <person name="Liu J."/>
            <person name="Xi Z."/>
        </authorList>
    </citation>
    <scope>NUCLEOTIDE SEQUENCE [LARGE SCALE GENOMIC DNA]</scope>
    <source>
        <strain evidence="8">J267</strain>
        <tissue evidence="8">Leaf</tissue>
    </source>
</reference>
<dbReference type="SUPFAM" id="SSF101941">
    <property type="entry name" value="NAC domain"/>
    <property type="match status" value="1"/>
</dbReference>
<evidence type="ECO:0000313" key="9">
    <source>
        <dbReference type="Proteomes" id="UP000325577"/>
    </source>
</evidence>
<evidence type="ECO:0000256" key="3">
    <source>
        <dbReference type="ARBA" id="ARBA00023125"/>
    </source>
</evidence>
<keyword evidence="5" id="KW-0539">Nucleus</keyword>
<comment type="subcellular location">
    <subcellularLocation>
        <location evidence="1">Nucleus</location>
    </subcellularLocation>
</comment>
<proteinExistence type="predicted"/>
<dbReference type="GO" id="GO:0003677">
    <property type="term" value="F:DNA binding"/>
    <property type="evidence" value="ECO:0007669"/>
    <property type="project" value="UniProtKB-KW"/>
</dbReference>
<feature type="domain" description="NAC" evidence="7">
    <location>
        <begin position="172"/>
        <end position="328"/>
    </location>
</feature>
<keyword evidence="2" id="KW-0805">Transcription regulation</keyword>
<dbReference type="OrthoDB" id="1921961at2759"/>
<evidence type="ECO:0000256" key="5">
    <source>
        <dbReference type="ARBA" id="ARBA00023242"/>
    </source>
</evidence>
<dbReference type="AlphaFoldDB" id="A0A5J5C5G1"/>
<evidence type="ECO:0000313" key="8">
    <source>
        <dbReference type="EMBL" id="KAA8550419.1"/>
    </source>
</evidence>
<sequence length="515" mass="57773">MIRQGPGAHTLRARLFASRHPDMRVQSTKTRAQRSDTTLRHHETRVRQHGSGLGQSDMDNRRRLPSDASTGILNPKFHPQLKKTQGRKLPGLWRRYGLKDLDHSYVNRIGPPSLGPYELGHNQMTGGYNRGLGLSLKNGGLPKEQAHNGGRFLAQNKENTMGWPGVAQSDQVEPNTNRTIHPLEATVHRTMASLMPKGLGIGVHRRMSIPTSKAKHIAFLEKALFGQDEWYFFSPRDRKYPNGARPNRSAASGYWKATGTDKPILTSSGSKRIGVKKALVFYTGRPPKGVKTDWIMNEYRLPETMTRPSRLKGSMRLDDWVLCRVRQKGNMSKNTWEAQDSPSKELVGYLPKFEELPSTHTKPNANIITDNILYKDYRLLAYMLAGYSLPAIETISSANFQRGNVGNSFDSVYADSSDKGNSPVEVTFLDSFFNPSKGKPSEGNGYENLLPSTKMVTNDGKNEDLLPDNTLTIKDTDFYSHNQSQEDIFNLSPSHSIGNLQELNDSVFTGRFLQQ</sequence>
<dbReference type="PANTHER" id="PTHR31744">
    <property type="entry name" value="PROTEIN CUP-SHAPED COTYLEDON 2-RELATED"/>
    <property type="match status" value="1"/>
</dbReference>
<protein>
    <recommendedName>
        <fullName evidence="7">NAC domain-containing protein</fullName>
    </recommendedName>
</protein>
<evidence type="ECO:0000259" key="7">
    <source>
        <dbReference type="PROSITE" id="PS51005"/>
    </source>
</evidence>
<dbReference type="GO" id="GO:0006355">
    <property type="term" value="P:regulation of DNA-templated transcription"/>
    <property type="evidence" value="ECO:0007669"/>
    <property type="project" value="InterPro"/>
</dbReference>
<keyword evidence="3" id="KW-0238">DNA-binding</keyword>
<accession>A0A5J5C5G1</accession>
<feature type="region of interest" description="Disordered" evidence="6">
    <location>
        <begin position="15"/>
        <end position="77"/>
    </location>
</feature>
<organism evidence="8 9">
    <name type="scientific">Nyssa sinensis</name>
    <dbReference type="NCBI Taxonomy" id="561372"/>
    <lineage>
        <taxon>Eukaryota</taxon>
        <taxon>Viridiplantae</taxon>
        <taxon>Streptophyta</taxon>
        <taxon>Embryophyta</taxon>
        <taxon>Tracheophyta</taxon>
        <taxon>Spermatophyta</taxon>
        <taxon>Magnoliopsida</taxon>
        <taxon>eudicotyledons</taxon>
        <taxon>Gunneridae</taxon>
        <taxon>Pentapetalae</taxon>
        <taxon>asterids</taxon>
        <taxon>Cornales</taxon>
        <taxon>Nyssaceae</taxon>
        <taxon>Nyssa</taxon>
    </lineage>
</organism>
<evidence type="ECO:0000256" key="4">
    <source>
        <dbReference type="ARBA" id="ARBA00023163"/>
    </source>
</evidence>
<gene>
    <name evidence="8" type="ORF">F0562_002103</name>
</gene>
<keyword evidence="4" id="KW-0804">Transcription</keyword>
<dbReference type="Proteomes" id="UP000325577">
    <property type="component" value="Linkage Group LG0"/>
</dbReference>
<dbReference type="Gene3D" id="2.170.150.80">
    <property type="entry name" value="NAC domain"/>
    <property type="match status" value="1"/>
</dbReference>